<evidence type="ECO:0000313" key="3">
    <source>
        <dbReference type="Proteomes" id="UP001556118"/>
    </source>
</evidence>
<dbReference type="EMBL" id="JBFNXR010000005">
    <property type="protein sequence ID" value="MEW9853604.1"/>
    <property type="molecule type" value="Genomic_DNA"/>
</dbReference>
<dbReference type="PANTHER" id="PTHR36836">
    <property type="entry name" value="COLANIC ACID BIOSYNTHESIS PROTEIN WCAK"/>
    <property type="match status" value="1"/>
</dbReference>
<comment type="caution">
    <text evidence="2">The sequence shown here is derived from an EMBL/GenBank/DDBJ whole genome shotgun (WGS) entry which is preliminary data.</text>
</comment>
<keyword evidence="3" id="KW-1185">Reference proteome</keyword>
<dbReference type="GO" id="GO:0016740">
    <property type="term" value="F:transferase activity"/>
    <property type="evidence" value="ECO:0007669"/>
    <property type="project" value="UniProtKB-KW"/>
</dbReference>
<keyword evidence="2" id="KW-0808">Transferase</keyword>
<organism evidence="2 3">
    <name type="scientific">Novosphingobium rhizovicinum</name>
    <dbReference type="NCBI Taxonomy" id="3228928"/>
    <lineage>
        <taxon>Bacteria</taxon>
        <taxon>Pseudomonadati</taxon>
        <taxon>Pseudomonadota</taxon>
        <taxon>Alphaproteobacteria</taxon>
        <taxon>Sphingomonadales</taxon>
        <taxon>Sphingomonadaceae</taxon>
        <taxon>Novosphingobium</taxon>
    </lineage>
</organism>
<dbReference type="RefSeq" id="WP_367767692.1">
    <property type="nucleotide sequence ID" value="NZ_JBFNXR010000005.1"/>
</dbReference>
<proteinExistence type="predicted"/>
<dbReference type="Proteomes" id="UP001556118">
    <property type="component" value="Unassembled WGS sequence"/>
</dbReference>
<dbReference type="Pfam" id="PF04230">
    <property type="entry name" value="PS_pyruv_trans"/>
    <property type="match status" value="1"/>
</dbReference>
<accession>A0ABV3R7A2</accession>
<protein>
    <submittedName>
        <fullName evidence="2">Polysaccharide pyruvyl transferase family protein</fullName>
    </submittedName>
</protein>
<evidence type="ECO:0000313" key="2">
    <source>
        <dbReference type="EMBL" id="MEW9853604.1"/>
    </source>
</evidence>
<feature type="domain" description="Polysaccharide pyruvyl transferase" evidence="1">
    <location>
        <begin position="11"/>
        <end position="303"/>
    </location>
</feature>
<sequence length="374" mass="40629">MIEIKGINFANHGAAMMLMSICERLGDVHRFAAVATGDYDTRAPYGLHQIVRRVGPISVARFVPWVPVRLRRRVGVVAECEIDGVLDASGFAYGDDWGAAKIHERLNAALERRKRTGMPVILLPQAMGSFEKPDVRAAFGHVIEHASLIYIRDSTSQAYVESAFGKHDKVRRCPDFTIGLQGLRDPRHARFIGRPAIVPNHMVVRNAGTAERKLYIDLLAASAEAARAAFGAPFIALHDAVQDAALAVELSKRLGSIEQVVEHRPQVMKGILGDSGIVVGSRFHALVGALSHGTPVVAFGWSHKYAELLSDFGCPEALVAVESGAEGQVRTLVEHIVADRSALSERLKDRAAVLKVQVATMWNEVATTLVSKDG</sequence>
<dbReference type="PANTHER" id="PTHR36836:SF1">
    <property type="entry name" value="COLANIC ACID BIOSYNTHESIS PROTEIN WCAK"/>
    <property type="match status" value="1"/>
</dbReference>
<name>A0ABV3R7A2_9SPHN</name>
<evidence type="ECO:0000259" key="1">
    <source>
        <dbReference type="Pfam" id="PF04230"/>
    </source>
</evidence>
<reference evidence="2 3" key="1">
    <citation type="submission" date="2024-06" db="EMBL/GenBank/DDBJ databases">
        <title>Novosphingobium rhizovicinus M1R2S20.</title>
        <authorList>
            <person name="Sun J.-Q."/>
        </authorList>
    </citation>
    <scope>NUCLEOTIDE SEQUENCE [LARGE SCALE GENOMIC DNA]</scope>
    <source>
        <strain evidence="2 3">M1R2S20</strain>
    </source>
</reference>
<dbReference type="InterPro" id="IPR007345">
    <property type="entry name" value="Polysacch_pyruvyl_Trfase"/>
</dbReference>
<gene>
    <name evidence="2" type="ORF">ABUH87_00135</name>
</gene>